<feature type="domain" description="PTS EIIA type-1" evidence="7">
    <location>
        <begin position="25"/>
        <end position="129"/>
    </location>
</feature>
<dbReference type="RefSeq" id="WP_373278798.1">
    <property type="nucleotide sequence ID" value="NZ_BJDF01000011.1"/>
</dbReference>
<dbReference type="PANTHER" id="PTHR45008:SF1">
    <property type="entry name" value="PTS SYSTEM GLUCOSE-SPECIFIC EIIA COMPONENT"/>
    <property type="match status" value="1"/>
</dbReference>
<evidence type="ECO:0000256" key="1">
    <source>
        <dbReference type="ARBA" id="ARBA00004496"/>
    </source>
</evidence>
<dbReference type="InterPro" id="IPR011055">
    <property type="entry name" value="Dup_hybrid_motif"/>
</dbReference>
<dbReference type="Pfam" id="PF00358">
    <property type="entry name" value="PTS_EIIA_1"/>
    <property type="match status" value="1"/>
</dbReference>
<organism evidence="8 9">
    <name type="scientific">Companilactobacillus huachuanensis</name>
    <dbReference type="NCBI Taxonomy" id="2559914"/>
    <lineage>
        <taxon>Bacteria</taxon>
        <taxon>Bacillati</taxon>
        <taxon>Bacillota</taxon>
        <taxon>Bacilli</taxon>
        <taxon>Lactobacillales</taxon>
        <taxon>Lactobacillaceae</taxon>
        <taxon>Companilactobacillus</taxon>
    </lineage>
</organism>
<dbReference type="SUPFAM" id="SSF51261">
    <property type="entry name" value="Duplicated hybrid motif"/>
    <property type="match status" value="1"/>
</dbReference>
<evidence type="ECO:0000256" key="4">
    <source>
        <dbReference type="ARBA" id="ARBA00022679"/>
    </source>
</evidence>
<keyword evidence="5" id="KW-0598">Phosphotransferase system</keyword>
<keyword evidence="9" id="KW-1185">Reference proteome</keyword>
<dbReference type="PROSITE" id="PS51093">
    <property type="entry name" value="PTS_EIIA_TYPE_1"/>
    <property type="match status" value="1"/>
</dbReference>
<dbReference type="EMBL" id="JBHSSF010000028">
    <property type="protein sequence ID" value="MFC6177323.1"/>
    <property type="molecule type" value="Genomic_DNA"/>
</dbReference>
<keyword evidence="4" id="KW-0808">Transferase</keyword>
<gene>
    <name evidence="8" type="ORF">ACFQAV_10760</name>
</gene>
<proteinExistence type="predicted"/>
<evidence type="ECO:0000256" key="2">
    <source>
        <dbReference type="ARBA" id="ARBA00022448"/>
    </source>
</evidence>
<dbReference type="InterPro" id="IPR050890">
    <property type="entry name" value="PTS_EIIA_component"/>
</dbReference>
<keyword evidence="6" id="KW-0418">Kinase</keyword>
<keyword evidence="2" id="KW-0813">Transport</keyword>
<keyword evidence="3 8" id="KW-0762">Sugar transport</keyword>
<evidence type="ECO:0000259" key="7">
    <source>
        <dbReference type="PROSITE" id="PS51093"/>
    </source>
</evidence>
<dbReference type="NCBIfam" id="TIGR00830">
    <property type="entry name" value="PTBA"/>
    <property type="match status" value="1"/>
</dbReference>
<sequence length="150" mass="16373">MLFQRKKTLKSVANGKIIPLSDVNDEVFSTNMMGVGYAVTDHDGKIYSPVDGKIESIFPTLHAITIKSNKNVTILVHMGLDTVDLKGAPFELFVKAGDTVNENQLMAQMNLPMLTEKNKDSAVMVVLPEVQKGSVNANDSGSIEDIAFKF</sequence>
<reference evidence="9" key="1">
    <citation type="journal article" date="2019" name="Int. J. Syst. Evol. Microbiol.">
        <title>The Global Catalogue of Microorganisms (GCM) 10K type strain sequencing project: providing services to taxonomists for standard genome sequencing and annotation.</title>
        <authorList>
            <consortium name="The Broad Institute Genomics Platform"/>
            <consortium name="The Broad Institute Genome Sequencing Center for Infectious Disease"/>
            <person name="Wu L."/>
            <person name="Ma J."/>
        </authorList>
    </citation>
    <scope>NUCLEOTIDE SEQUENCE [LARGE SCALE GENOMIC DNA]</scope>
    <source>
        <strain evidence="9">CCM 8927</strain>
    </source>
</reference>
<evidence type="ECO:0000256" key="5">
    <source>
        <dbReference type="ARBA" id="ARBA00022683"/>
    </source>
</evidence>
<comment type="caution">
    <text evidence="8">The sequence shown here is derived from an EMBL/GenBank/DDBJ whole genome shotgun (WGS) entry which is preliminary data.</text>
</comment>
<dbReference type="Gene3D" id="2.70.70.10">
    <property type="entry name" value="Glucose Permease (Domain IIA)"/>
    <property type="match status" value="1"/>
</dbReference>
<evidence type="ECO:0000256" key="6">
    <source>
        <dbReference type="ARBA" id="ARBA00022777"/>
    </source>
</evidence>
<dbReference type="Proteomes" id="UP001596288">
    <property type="component" value="Unassembled WGS sequence"/>
</dbReference>
<accession>A0ABW1RPU5</accession>
<protein>
    <submittedName>
        <fullName evidence="8">PTS glucose transporter subunit IIA</fullName>
    </submittedName>
</protein>
<comment type="subcellular location">
    <subcellularLocation>
        <location evidence="1">Cytoplasm</location>
    </subcellularLocation>
</comment>
<dbReference type="PANTHER" id="PTHR45008">
    <property type="entry name" value="PTS SYSTEM GLUCOSE-SPECIFIC EIIA COMPONENT"/>
    <property type="match status" value="1"/>
</dbReference>
<evidence type="ECO:0000313" key="8">
    <source>
        <dbReference type="EMBL" id="MFC6177323.1"/>
    </source>
</evidence>
<evidence type="ECO:0000313" key="9">
    <source>
        <dbReference type="Proteomes" id="UP001596288"/>
    </source>
</evidence>
<evidence type="ECO:0000256" key="3">
    <source>
        <dbReference type="ARBA" id="ARBA00022597"/>
    </source>
</evidence>
<dbReference type="InterPro" id="IPR001127">
    <property type="entry name" value="PTS_EIIA_1_perm"/>
</dbReference>
<name>A0ABW1RPU5_9LACO</name>